<reference evidence="2 3" key="1">
    <citation type="submission" date="2017-05" db="EMBL/GenBank/DDBJ databases">
        <title>The Genome Sequence of Tsuchiyaea wingfieldii DSM 27421.</title>
        <authorList>
            <person name="Cuomo C."/>
            <person name="Passer A."/>
            <person name="Billmyre B."/>
            <person name="Heitman J."/>
        </authorList>
    </citation>
    <scope>NUCLEOTIDE SEQUENCE [LARGE SCALE GENOMIC DNA]</scope>
    <source>
        <strain evidence="2 3">DSM 27421</strain>
    </source>
</reference>
<organism evidence="2 3">
    <name type="scientific">Cryptococcus floricola</name>
    <dbReference type="NCBI Taxonomy" id="2591691"/>
    <lineage>
        <taxon>Eukaryota</taxon>
        <taxon>Fungi</taxon>
        <taxon>Dikarya</taxon>
        <taxon>Basidiomycota</taxon>
        <taxon>Agaricomycotina</taxon>
        <taxon>Tremellomycetes</taxon>
        <taxon>Tremellales</taxon>
        <taxon>Cryptococcaceae</taxon>
        <taxon>Cryptococcus</taxon>
    </lineage>
</organism>
<comment type="caution">
    <text evidence="2">The sequence shown here is derived from an EMBL/GenBank/DDBJ whole genome shotgun (WGS) entry which is preliminary data.</text>
</comment>
<feature type="region of interest" description="Disordered" evidence="1">
    <location>
        <begin position="1"/>
        <end position="31"/>
    </location>
</feature>
<dbReference type="Proteomes" id="UP000322245">
    <property type="component" value="Unassembled WGS sequence"/>
</dbReference>
<evidence type="ECO:0000313" key="3">
    <source>
        <dbReference type="Proteomes" id="UP000322245"/>
    </source>
</evidence>
<feature type="region of interest" description="Disordered" evidence="1">
    <location>
        <begin position="365"/>
        <end position="428"/>
    </location>
</feature>
<sequence>MSAPQHEFSANMAAGPVQATDIVTDPDDDFDQAFADAHSHKKPQRFSAQNNADLNDLIFEIEKAEIRWANKHRVNLSSVRKRLATSRDKHELTAWQLWNMCPEGKQLWAEHKSSAPIYVPKNPNMPQRYQQLARRTVTMRDLYNLEVERVGEEVLLARLKAAMADAEIKRATGLSQDGRHAYVQEQVSDIEACMARMAQYAQVGSFLVFASAHPHDHDLQNIKVSHNAVRFVSRQRIMNPHELVVKMGNYLKGGVEALQPGIPETRASAQEEVRDGSKKENCKQELLQRFNETYQEIHGSDARVYQRVPWKGLLQTGIHLVWDQVAASKLTEKEIKADGKTNAQAEAVYEAFRLRHIKFEMIPGFKTTNKRKSDAPDPDHQKKRRTATGAASEAVPAVPSAPAVQEAPAEVPAEVPSGDESSGDQQSEVRGVPDELIDDFLASLEQQLETAAGGPVGEGLMVGSEGGEGAVVVDTEVRFEAEVGAEARRQGEAAVAEEGAVMYEGEGTMAGSEGGEGALVVDTEVRVEAEVGAEARRQVTGREAAVVEEEAVMDEGGPRRSARRAV</sequence>
<evidence type="ECO:0000313" key="2">
    <source>
        <dbReference type="EMBL" id="TYJ51918.1"/>
    </source>
</evidence>
<accession>A0A5D3AMP5</accession>
<protein>
    <submittedName>
        <fullName evidence="2">Uncharacterized protein</fullName>
    </submittedName>
</protein>
<gene>
    <name evidence="2" type="ORF">B9479_007479</name>
</gene>
<proteinExistence type="predicted"/>
<name>A0A5D3AMP5_9TREE</name>
<keyword evidence="3" id="KW-1185">Reference proteome</keyword>
<feature type="compositionally biased region" description="Basic and acidic residues" evidence="1">
    <location>
        <begin position="371"/>
        <end position="380"/>
    </location>
</feature>
<dbReference type="AlphaFoldDB" id="A0A5D3AMP5"/>
<feature type="compositionally biased region" description="Low complexity" evidence="1">
    <location>
        <begin position="390"/>
        <end position="416"/>
    </location>
</feature>
<evidence type="ECO:0000256" key="1">
    <source>
        <dbReference type="SAM" id="MobiDB-lite"/>
    </source>
</evidence>
<dbReference type="EMBL" id="NIDF01000172">
    <property type="protein sequence ID" value="TYJ51918.1"/>
    <property type="molecule type" value="Genomic_DNA"/>
</dbReference>
<feature type="compositionally biased region" description="Polar residues" evidence="1">
    <location>
        <begin position="419"/>
        <end position="428"/>
    </location>
</feature>